<evidence type="ECO:0000256" key="1">
    <source>
        <dbReference type="ARBA" id="ARBA00022679"/>
    </source>
</evidence>
<keyword evidence="2" id="KW-0012">Acyltransferase</keyword>
<gene>
    <name evidence="4" type="ORF">SAMN04488565_2277</name>
</gene>
<dbReference type="Pfam" id="PF00583">
    <property type="entry name" value="Acetyltransf_1"/>
    <property type="match status" value="1"/>
</dbReference>
<organism evidence="4 5">
    <name type="scientific">Leucobacter chromiiresistens</name>
    <dbReference type="NCBI Taxonomy" id="1079994"/>
    <lineage>
        <taxon>Bacteria</taxon>
        <taxon>Bacillati</taxon>
        <taxon>Actinomycetota</taxon>
        <taxon>Actinomycetes</taxon>
        <taxon>Micrococcales</taxon>
        <taxon>Microbacteriaceae</taxon>
        <taxon>Leucobacter</taxon>
    </lineage>
</organism>
<evidence type="ECO:0000256" key="2">
    <source>
        <dbReference type="ARBA" id="ARBA00023315"/>
    </source>
</evidence>
<dbReference type="STRING" id="1079994.SAMN04488565_2277"/>
<dbReference type="Proteomes" id="UP000182690">
    <property type="component" value="Unassembled WGS sequence"/>
</dbReference>
<accession>A0A1H1A2R8</accession>
<dbReference type="InterPro" id="IPR050832">
    <property type="entry name" value="Bact_Acetyltransf"/>
</dbReference>
<dbReference type="EMBL" id="FNKB01000001">
    <property type="protein sequence ID" value="SDQ33801.1"/>
    <property type="molecule type" value="Genomic_DNA"/>
</dbReference>
<keyword evidence="1 4" id="KW-0808">Transferase</keyword>
<dbReference type="SUPFAM" id="SSF55729">
    <property type="entry name" value="Acyl-CoA N-acyltransferases (Nat)"/>
    <property type="match status" value="1"/>
</dbReference>
<dbReference type="CDD" id="cd04301">
    <property type="entry name" value="NAT_SF"/>
    <property type="match status" value="1"/>
</dbReference>
<evidence type="ECO:0000313" key="4">
    <source>
        <dbReference type="EMBL" id="SDQ33801.1"/>
    </source>
</evidence>
<evidence type="ECO:0000259" key="3">
    <source>
        <dbReference type="PROSITE" id="PS51186"/>
    </source>
</evidence>
<proteinExistence type="predicted"/>
<dbReference type="Gene3D" id="3.40.630.30">
    <property type="match status" value="1"/>
</dbReference>
<protein>
    <submittedName>
        <fullName evidence="4">Acetyltransferase (GNAT) family protein</fullName>
    </submittedName>
</protein>
<dbReference type="InterPro" id="IPR000182">
    <property type="entry name" value="GNAT_dom"/>
</dbReference>
<dbReference type="AlphaFoldDB" id="A0A1H1A2R8"/>
<dbReference type="GO" id="GO:0016747">
    <property type="term" value="F:acyltransferase activity, transferring groups other than amino-acyl groups"/>
    <property type="evidence" value="ECO:0007669"/>
    <property type="project" value="InterPro"/>
</dbReference>
<dbReference type="eggNOG" id="COG0456">
    <property type="taxonomic scope" value="Bacteria"/>
</dbReference>
<feature type="domain" description="N-acetyltransferase" evidence="3">
    <location>
        <begin position="1"/>
        <end position="177"/>
    </location>
</feature>
<evidence type="ECO:0000313" key="5">
    <source>
        <dbReference type="Proteomes" id="UP000182690"/>
    </source>
</evidence>
<reference evidence="4 5" key="1">
    <citation type="submission" date="2016-10" db="EMBL/GenBank/DDBJ databases">
        <authorList>
            <person name="de Groot N.N."/>
        </authorList>
    </citation>
    <scope>NUCLEOTIDE SEQUENCE [LARGE SCALE GENOMIC DNA]</scope>
    <source>
        <strain evidence="4 5">DSM 22788</strain>
    </source>
</reference>
<dbReference type="PROSITE" id="PS51186">
    <property type="entry name" value="GNAT"/>
    <property type="match status" value="1"/>
</dbReference>
<sequence length="188" mass="20243">MNIRALRGQDGDAGCDAAWEALEAIENAADRLLVEQLQPATWEAAPSGHARRADAGFVLVAEGDAVPVEPSAEAHARGAARRVIGFVHVREAGGVAHLEQLSVLPEHGRRGVGSALVEAAAAEAAQRGYDRLTLRTYTAVPWNAPLYARLGFVEEAPATPFHRRLAESERRLGLDRYGPRIQMVRVLG</sequence>
<dbReference type="InterPro" id="IPR016181">
    <property type="entry name" value="Acyl_CoA_acyltransferase"/>
</dbReference>
<dbReference type="PANTHER" id="PTHR43877">
    <property type="entry name" value="AMINOALKYLPHOSPHONATE N-ACETYLTRANSFERASE-RELATED-RELATED"/>
    <property type="match status" value="1"/>
</dbReference>
<name>A0A1H1A2R8_9MICO</name>